<dbReference type="Gene3D" id="3.90.320.10">
    <property type="match status" value="1"/>
</dbReference>
<reference evidence="2 3" key="1">
    <citation type="journal article" date="2016" name="Nat. Commun.">
        <title>Thousands of microbial genomes shed light on interconnected biogeochemical processes in an aquifer system.</title>
        <authorList>
            <person name="Anantharaman K."/>
            <person name="Brown C.T."/>
            <person name="Hug L.A."/>
            <person name="Sharon I."/>
            <person name="Castelle C.J."/>
            <person name="Probst A.J."/>
            <person name="Thomas B.C."/>
            <person name="Singh A."/>
            <person name="Wilkins M.J."/>
            <person name="Karaoz U."/>
            <person name="Brodie E.L."/>
            <person name="Williams K.H."/>
            <person name="Hubbard S.S."/>
            <person name="Banfield J.F."/>
        </authorList>
    </citation>
    <scope>NUCLEOTIDE SEQUENCE [LARGE SCALE GENOMIC DNA]</scope>
</reference>
<evidence type="ECO:0000313" key="3">
    <source>
        <dbReference type="Proteomes" id="UP000178815"/>
    </source>
</evidence>
<organism evidence="2 3">
    <name type="scientific">Candidatus Kaiserbacteria bacterium RIFCSPHIGHO2_01_FULL_53_31</name>
    <dbReference type="NCBI Taxonomy" id="1798481"/>
    <lineage>
        <taxon>Bacteria</taxon>
        <taxon>Candidatus Kaiseribacteriota</taxon>
    </lineage>
</organism>
<dbReference type="Proteomes" id="UP000178815">
    <property type="component" value="Unassembled WGS sequence"/>
</dbReference>
<name>A0A1F6CHG0_9BACT</name>
<dbReference type="STRING" id="1798481.A2678_01935"/>
<protein>
    <recommendedName>
        <fullName evidence="1">PD-(D/E)XK endonuclease-like domain-containing protein</fullName>
    </recommendedName>
</protein>
<comment type="caution">
    <text evidence="2">The sequence shown here is derived from an EMBL/GenBank/DDBJ whole genome shotgun (WGS) entry which is preliminary data.</text>
</comment>
<dbReference type="AlphaFoldDB" id="A0A1F6CHG0"/>
<sequence>MAFDPASKEPFKVSRSKIDLFSECPRCAFLDLRYGVKRPSGPAFTLNNAVDELFKREFDVHRANGTAHPLMSQYDVDAVPLADDRLDGWRDALRRGINYLHKPTNLFIRGGIDDVWVNPAGELIIVDYKATSKKEGPSSEDDLYDSYKRQMEIYQWLFRRNGFNVSPTGYFVYANGKSDAKAFDGKLEFDIVLIPYAGSDTWVEQTILAMKEMLVSDEIPPMGTAFGGGPCDYCTYRENAGKQLLVAHKKVRKAAS</sequence>
<accession>A0A1F6CHG0</accession>
<dbReference type="EMBL" id="MFKU01000010">
    <property type="protein sequence ID" value="OGG48605.1"/>
    <property type="molecule type" value="Genomic_DNA"/>
</dbReference>
<dbReference type="InterPro" id="IPR038726">
    <property type="entry name" value="PDDEXK_AddAB-type"/>
</dbReference>
<evidence type="ECO:0000259" key="1">
    <source>
        <dbReference type="Pfam" id="PF12705"/>
    </source>
</evidence>
<gene>
    <name evidence="2" type="ORF">A2678_01935</name>
</gene>
<dbReference type="Pfam" id="PF12705">
    <property type="entry name" value="PDDEXK_1"/>
    <property type="match status" value="1"/>
</dbReference>
<dbReference type="InterPro" id="IPR011604">
    <property type="entry name" value="PDDEXK-like_dom_sf"/>
</dbReference>
<evidence type="ECO:0000313" key="2">
    <source>
        <dbReference type="EMBL" id="OGG48605.1"/>
    </source>
</evidence>
<feature type="domain" description="PD-(D/E)XK endonuclease-like" evidence="1">
    <location>
        <begin position="48"/>
        <end position="238"/>
    </location>
</feature>
<proteinExistence type="predicted"/>